<accession>A0A512IV17</accession>
<evidence type="ECO:0000313" key="3">
    <source>
        <dbReference type="Proteomes" id="UP000321258"/>
    </source>
</evidence>
<protein>
    <submittedName>
        <fullName evidence="2">Uncharacterized protein</fullName>
    </submittedName>
</protein>
<dbReference type="Proteomes" id="UP000321258">
    <property type="component" value="Unassembled WGS sequence"/>
</dbReference>
<comment type="caution">
    <text evidence="2">The sequence shown here is derived from an EMBL/GenBank/DDBJ whole genome shotgun (WGS) entry which is preliminary data.</text>
</comment>
<evidence type="ECO:0000313" key="2">
    <source>
        <dbReference type="EMBL" id="GEP01533.1"/>
    </source>
</evidence>
<sequence>MDLVADLDRQVREVADTTEQATMEVGIPVLGGHHGDDGTDGTGAEAPEMQVRDQVALSPGALELGPPRVHDEGWGPRLRGGALQVYPAVISRGYRNG</sequence>
<dbReference type="AlphaFoldDB" id="A0A512IV17"/>
<name>A0A512IV17_9HYPH</name>
<keyword evidence="3" id="KW-1185">Reference proteome</keyword>
<gene>
    <name evidence="2" type="ORF">MHA02_39200</name>
</gene>
<feature type="region of interest" description="Disordered" evidence="1">
    <location>
        <begin position="17"/>
        <end position="49"/>
    </location>
</feature>
<evidence type="ECO:0000256" key="1">
    <source>
        <dbReference type="SAM" id="MobiDB-lite"/>
    </source>
</evidence>
<proteinExistence type="predicted"/>
<reference evidence="2 3" key="1">
    <citation type="submission" date="2019-07" db="EMBL/GenBank/DDBJ databases">
        <title>Whole genome shotgun sequence of Methylobacterium haplocladii NBRC 107714.</title>
        <authorList>
            <person name="Hosoyama A."/>
            <person name="Uohara A."/>
            <person name="Ohji S."/>
            <person name="Ichikawa N."/>
        </authorList>
    </citation>
    <scope>NUCLEOTIDE SEQUENCE [LARGE SCALE GENOMIC DNA]</scope>
    <source>
        <strain evidence="2 3">NBRC 107714</strain>
    </source>
</reference>
<organism evidence="2 3">
    <name type="scientific">Methylobacterium haplocladii</name>
    <dbReference type="NCBI Taxonomy" id="1176176"/>
    <lineage>
        <taxon>Bacteria</taxon>
        <taxon>Pseudomonadati</taxon>
        <taxon>Pseudomonadota</taxon>
        <taxon>Alphaproteobacteria</taxon>
        <taxon>Hyphomicrobiales</taxon>
        <taxon>Methylobacteriaceae</taxon>
        <taxon>Methylobacterium</taxon>
    </lineage>
</organism>
<feature type="region of interest" description="Disordered" evidence="1">
    <location>
        <begin position="58"/>
        <end position="77"/>
    </location>
</feature>
<dbReference type="EMBL" id="BJZT01000044">
    <property type="protein sequence ID" value="GEP01533.1"/>
    <property type="molecule type" value="Genomic_DNA"/>
</dbReference>